<sequence>MVSALITVAVIAWLLQMALGGWQIHRFNHAFDTLCQQGRVGVGRSGGRFKPRVVVAIALDNNDNVVDTLMMRGLTVFARPKKIAGLEGKPLKELQPDVIFPHDPLCQNALSLALKLKHG</sequence>
<keyword evidence="2" id="KW-1185">Reference proteome</keyword>
<name>A0A085A839_9ENTR</name>
<dbReference type="NCBIfam" id="NF007592">
    <property type="entry name" value="PRK10234.1"/>
    <property type="match status" value="1"/>
</dbReference>
<dbReference type="InterPro" id="IPR009693">
    <property type="entry name" value="Glucitol_operon_activator"/>
</dbReference>
<organism evidence="1 2">
    <name type="scientific">Trabulsiella guamensis ATCC 49490</name>
    <dbReference type="NCBI Taxonomy" id="1005994"/>
    <lineage>
        <taxon>Bacteria</taxon>
        <taxon>Pseudomonadati</taxon>
        <taxon>Pseudomonadota</taxon>
        <taxon>Gammaproteobacteria</taxon>
        <taxon>Enterobacterales</taxon>
        <taxon>Enterobacteriaceae</taxon>
        <taxon>Trabulsiella</taxon>
    </lineage>
</organism>
<comment type="caution">
    <text evidence="1">The sequence shown here is derived from an EMBL/GenBank/DDBJ whole genome shotgun (WGS) entry which is preliminary data.</text>
</comment>
<dbReference type="OrthoDB" id="4774974at2"/>
<evidence type="ECO:0000313" key="1">
    <source>
        <dbReference type="EMBL" id="KFC06384.1"/>
    </source>
</evidence>
<accession>A0A085A839</accession>
<dbReference type="EMBL" id="JMTB01000081">
    <property type="protein sequence ID" value="KFC06384.1"/>
    <property type="molecule type" value="Genomic_DNA"/>
</dbReference>
<gene>
    <name evidence="1" type="ORF">GTGU_02535</name>
</gene>
<dbReference type="Proteomes" id="UP000028630">
    <property type="component" value="Unassembled WGS sequence"/>
</dbReference>
<dbReference type="RefSeq" id="WP_038157499.1">
    <property type="nucleotide sequence ID" value="NZ_JMTB01000081.1"/>
</dbReference>
<evidence type="ECO:0000313" key="2">
    <source>
        <dbReference type="Proteomes" id="UP000028630"/>
    </source>
</evidence>
<proteinExistence type="predicted"/>
<dbReference type="eggNOG" id="COG4578">
    <property type="taxonomic scope" value="Bacteria"/>
</dbReference>
<dbReference type="Pfam" id="PF06923">
    <property type="entry name" value="GutM"/>
    <property type="match status" value="1"/>
</dbReference>
<dbReference type="PIRSF" id="PIRSF011474">
    <property type="entry name" value="Glucitol_operon_activator"/>
    <property type="match status" value="1"/>
</dbReference>
<dbReference type="AlphaFoldDB" id="A0A085A839"/>
<reference evidence="2" key="1">
    <citation type="submission" date="2014-05" db="EMBL/GenBank/DDBJ databases">
        <title>ATOL: Assembling a taxonomically balanced genome-scale reconstruction of the evolutionary history of the Enterobacteriaceae.</title>
        <authorList>
            <person name="Plunkett G. III"/>
            <person name="Neeno-Eckwall E.C."/>
            <person name="Glasner J.D."/>
            <person name="Perna N.T."/>
        </authorList>
    </citation>
    <scope>NUCLEOTIDE SEQUENCE [LARGE SCALE GENOMIC DNA]</scope>
    <source>
        <strain evidence="2">ATCC 49490</strain>
    </source>
</reference>
<protein>
    <submittedName>
        <fullName evidence="1">Glucitol operon activator protein</fullName>
    </submittedName>
</protein>